<feature type="compositionally biased region" description="Polar residues" evidence="7">
    <location>
        <begin position="550"/>
        <end position="575"/>
    </location>
</feature>
<dbReference type="AlphaFoldDB" id="A0AAN9HSE2"/>
<sequence>MVVQIEIGSYLIGLSLSPYIQYKRVMEQVAEMWRQIVSSWVVISTIMLLLVVVMPTSAKQCNFPAIFNFGDSNSDTGGFSALFGQAPSPNGNSFFHAPAGRYCDGRLIIDFIANSLGLPYLNAYLDSMGSSFNHGANFATAASSVRPPNTTWHQSGYSPISLDVQFVQFSDFKYRSKLFHKRGGVFKNLFPEKKHFSEALYTFDIGQNDLTYGYYLNMTTEQVIAYIPDVVGQFSNAIRNVYGEGGRSFWIHNTGPLGCLPYVLDGLPKLAAQADKFGCSKPLNELAQHYNLKLKEAIEQLRGELPEATITYVDVYTVKYNLISHARDYGFEPGLMACCGHGGKYNFNNVARCGATKVVNGKKVVIAESCKDPSERIIWDGFHYTEAANYWIFQQIVNGSFSDPPISLNISYMLRIPAAPGLNAILFALLSTEQVFFLFLFLNGLILLIATEQALPQSWLNLTINHSSSLVLVAIPSPKIGTLIAKISSFVHMVALLGRFCKHVSSSWIDTLSKPYVAPWLTTVRRFSFTDDQSGSIKQHVGESDNFILQQSDPNLNHNGSTTSQDGYNIETIPSRSLKGRKPINQPSSHFQEYSRGSHSFRPRFDDNHGRHGEVDKANKYSKIDLGFQGRNIKEINKGADQSGDSFLEKFKLGFDKKTVNPSEVAASRHSEEAKRSDPNQPAAESMPQDADQIFKRMKETGLIPNAVAMLDGLCKDGLVQEALKLFGLMREKGTIPEIVIYTAVVEGYTKAHKPDDAKRIFRKMQSTGISPNAFSYTVLIQGLYKCSMLQDAFEFCVEMLEAGHSPNVTTFVGLVDGFCKEKGVEEAKGAIKTLIEKGFAVNEKAVREFLDKKAPFSPSVWEAIFGKKPPR</sequence>
<evidence type="ECO:0000256" key="3">
    <source>
        <dbReference type="ARBA" id="ARBA00022737"/>
    </source>
</evidence>
<dbReference type="Gene3D" id="1.25.40.10">
    <property type="entry name" value="Tetratricopeptide repeat domain"/>
    <property type="match status" value="1"/>
</dbReference>
<feature type="repeat" description="PPR" evidence="6">
    <location>
        <begin position="808"/>
        <end position="842"/>
    </location>
</feature>
<dbReference type="InterPro" id="IPR011990">
    <property type="entry name" value="TPR-like_helical_dom_sf"/>
</dbReference>
<feature type="repeat" description="PPR" evidence="6">
    <location>
        <begin position="773"/>
        <end position="807"/>
    </location>
</feature>
<dbReference type="GO" id="GO:0016788">
    <property type="term" value="F:hydrolase activity, acting on ester bonds"/>
    <property type="evidence" value="ECO:0007669"/>
    <property type="project" value="InterPro"/>
</dbReference>
<keyword evidence="5" id="KW-0325">Glycoprotein</keyword>
<dbReference type="EMBL" id="JAYWIO010000008">
    <property type="protein sequence ID" value="KAK7247381.1"/>
    <property type="molecule type" value="Genomic_DNA"/>
</dbReference>
<accession>A0AAN9HSE2</accession>
<feature type="region of interest" description="Disordered" evidence="7">
    <location>
        <begin position="550"/>
        <end position="616"/>
    </location>
</feature>
<reference evidence="9 10" key="1">
    <citation type="submission" date="2024-01" db="EMBL/GenBank/DDBJ databases">
        <title>The genomes of 5 underutilized Papilionoideae crops provide insights into root nodulation and disease resistanc.</title>
        <authorList>
            <person name="Yuan L."/>
        </authorList>
    </citation>
    <scope>NUCLEOTIDE SEQUENCE [LARGE SCALE GENOMIC DNA]</scope>
    <source>
        <strain evidence="9">ZHUSHIDOU_FW_LH</strain>
        <tissue evidence="9">Leaf</tissue>
    </source>
</reference>
<dbReference type="Gene3D" id="3.40.50.1110">
    <property type="entry name" value="SGNH hydrolase"/>
    <property type="match status" value="1"/>
</dbReference>
<evidence type="ECO:0000256" key="4">
    <source>
        <dbReference type="ARBA" id="ARBA00022801"/>
    </source>
</evidence>
<organism evidence="9 10">
    <name type="scientific">Crotalaria pallida</name>
    <name type="common">Smooth rattlebox</name>
    <name type="synonym">Crotalaria striata</name>
    <dbReference type="NCBI Taxonomy" id="3830"/>
    <lineage>
        <taxon>Eukaryota</taxon>
        <taxon>Viridiplantae</taxon>
        <taxon>Streptophyta</taxon>
        <taxon>Embryophyta</taxon>
        <taxon>Tracheophyta</taxon>
        <taxon>Spermatophyta</taxon>
        <taxon>Magnoliopsida</taxon>
        <taxon>eudicotyledons</taxon>
        <taxon>Gunneridae</taxon>
        <taxon>Pentapetalae</taxon>
        <taxon>rosids</taxon>
        <taxon>fabids</taxon>
        <taxon>Fabales</taxon>
        <taxon>Fabaceae</taxon>
        <taxon>Papilionoideae</taxon>
        <taxon>50 kb inversion clade</taxon>
        <taxon>genistoids sensu lato</taxon>
        <taxon>core genistoids</taxon>
        <taxon>Crotalarieae</taxon>
        <taxon>Crotalaria</taxon>
    </lineage>
</organism>
<gene>
    <name evidence="9" type="ORF">RIF29_42263</name>
</gene>
<evidence type="ECO:0000256" key="5">
    <source>
        <dbReference type="ARBA" id="ARBA00023180"/>
    </source>
</evidence>
<dbReference type="Pfam" id="PF00657">
    <property type="entry name" value="Lipase_GDSL"/>
    <property type="match status" value="1"/>
</dbReference>
<dbReference type="InterPro" id="IPR001087">
    <property type="entry name" value="GDSL"/>
</dbReference>
<feature type="compositionally biased region" description="Basic and acidic residues" evidence="7">
    <location>
        <begin position="603"/>
        <end position="616"/>
    </location>
</feature>
<evidence type="ECO:0000256" key="6">
    <source>
        <dbReference type="PROSITE-ProRule" id="PRU00708"/>
    </source>
</evidence>
<keyword evidence="3" id="KW-0677">Repeat</keyword>
<evidence type="ECO:0000256" key="7">
    <source>
        <dbReference type="SAM" id="MobiDB-lite"/>
    </source>
</evidence>
<dbReference type="InterPro" id="IPR002885">
    <property type="entry name" value="PPR_rpt"/>
</dbReference>
<comment type="similarity">
    <text evidence="1">Belongs to the 'GDSL' lipolytic enzyme family.</text>
</comment>
<evidence type="ECO:0000313" key="10">
    <source>
        <dbReference type="Proteomes" id="UP001372338"/>
    </source>
</evidence>
<dbReference type="PANTHER" id="PTHR22835">
    <property type="entry name" value="ZINC FINGER FYVE DOMAIN CONTAINING PROTEIN"/>
    <property type="match status" value="1"/>
</dbReference>
<name>A0AAN9HSE2_CROPI</name>
<keyword evidence="10" id="KW-1185">Reference proteome</keyword>
<evidence type="ECO:0000313" key="9">
    <source>
        <dbReference type="EMBL" id="KAK7247381.1"/>
    </source>
</evidence>
<feature type="compositionally biased region" description="Basic and acidic residues" evidence="7">
    <location>
        <begin position="667"/>
        <end position="678"/>
    </location>
</feature>
<feature type="repeat" description="PPR" evidence="6">
    <location>
        <begin position="738"/>
        <end position="772"/>
    </location>
</feature>
<feature type="compositionally biased region" description="Polar residues" evidence="7">
    <location>
        <begin position="585"/>
        <end position="598"/>
    </location>
</feature>
<feature type="region of interest" description="Disordered" evidence="7">
    <location>
        <begin position="662"/>
        <end position="688"/>
    </location>
</feature>
<evidence type="ECO:0000256" key="8">
    <source>
        <dbReference type="SAM" id="Phobius"/>
    </source>
</evidence>
<dbReference type="InterPro" id="IPR035669">
    <property type="entry name" value="SGNH_plant_lipase-like"/>
</dbReference>
<protein>
    <submittedName>
        <fullName evidence="9">Uncharacterized protein</fullName>
    </submittedName>
</protein>
<dbReference type="InterPro" id="IPR036514">
    <property type="entry name" value="SGNH_hydro_sf"/>
</dbReference>
<comment type="caution">
    <text evidence="9">The sequence shown here is derived from an EMBL/GenBank/DDBJ whole genome shotgun (WGS) entry which is preliminary data.</text>
</comment>
<feature type="repeat" description="PPR" evidence="6">
    <location>
        <begin position="703"/>
        <end position="737"/>
    </location>
</feature>
<keyword evidence="8" id="KW-0812">Transmembrane</keyword>
<evidence type="ECO:0000256" key="1">
    <source>
        <dbReference type="ARBA" id="ARBA00008668"/>
    </source>
</evidence>
<dbReference type="Pfam" id="PF13041">
    <property type="entry name" value="PPR_2"/>
    <property type="match status" value="1"/>
</dbReference>
<evidence type="ECO:0000256" key="2">
    <source>
        <dbReference type="ARBA" id="ARBA00022729"/>
    </source>
</evidence>
<feature type="transmembrane region" description="Helical" evidence="8">
    <location>
        <begin position="32"/>
        <end position="53"/>
    </location>
</feature>
<dbReference type="Pfam" id="PF01535">
    <property type="entry name" value="PPR"/>
    <property type="match status" value="2"/>
</dbReference>
<dbReference type="CDD" id="cd01837">
    <property type="entry name" value="SGNH_plant_lipase_like"/>
    <property type="match status" value="1"/>
</dbReference>
<keyword evidence="8" id="KW-0472">Membrane</keyword>
<dbReference type="Proteomes" id="UP001372338">
    <property type="component" value="Unassembled WGS sequence"/>
</dbReference>
<dbReference type="PANTHER" id="PTHR22835:SF117">
    <property type="entry name" value="GDSL-LIKE LIPASE_ACYLHYDROLASE"/>
    <property type="match status" value="1"/>
</dbReference>
<keyword evidence="8" id="KW-1133">Transmembrane helix</keyword>
<keyword evidence="4" id="KW-0378">Hydrolase</keyword>
<dbReference type="PROSITE" id="PS51375">
    <property type="entry name" value="PPR"/>
    <property type="match status" value="4"/>
</dbReference>
<keyword evidence="2" id="KW-0732">Signal</keyword>
<proteinExistence type="inferred from homology"/>
<dbReference type="NCBIfam" id="TIGR00756">
    <property type="entry name" value="PPR"/>
    <property type="match status" value="3"/>
</dbReference>